<feature type="domain" description="SF4 helicase" evidence="2">
    <location>
        <begin position="145"/>
        <end position="408"/>
    </location>
</feature>
<organism evidence="3">
    <name type="scientific">Siphoviridae sp. ctaDn21</name>
    <dbReference type="NCBI Taxonomy" id="2825563"/>
    <lineage>
        <taxon>Viruses</taxon>
        <taxon>Duplodnaviria</taxon>
        <taxon>Heunggongvirae</taxon>
        <taxon>Uroviricota</taxon>
        <taxon>Caudoviricetes</taxon>
    </lineage>
</organism>
<feature type="region of interest" description="Disordered" evidence="1">
    <location>
        <begin position="417"/>
        <end position="442"/>
    </location>
</feature>
<name>A0A8S5UUV1_9CAUD</name>
<dbReference type="GO" id="GO:0005524">
    <property type="term" value="F:ATP binding"/>
    <property type="evidence" value="ECO:0007669"/>
    <property type="project" value="InterPro"/>
</dbReference>
<dbReference type="SUPFAM" id="SSF52540">
    <property type="entry name" value="P-loop containing nucleoside triphosphate hydrolases"/>
    <property type="match status" value="1"/>
</dbReference>
<keyword evidence="3" id="KW-0378">Hydrolase</keyword>
<protein>
    <submittedName>
        <fullName evidence="3">Helicase, ATPase, REPLICATION</fullName>
    </submittedName>
</protein>
<keyword evidence="3" id="KW-0347">Helicase</keyword>
<dbReference type="GO" id="GO:0003678">
    <property type="term" value="F:DNA helicase activity"/>
    <property type="evidence" value="ECO:0007669"/>
    <property type="project" value="InterPro"/>
</dbReference>
<dbReference type="InterPro" id="IPR027417">
    <property type="entry name" value="P-loop_NTPase"/>
</dbReference>
<dbReference type="EMBL" id="BK016144">
    <property type="protein sequence ID" value="DAF98253.1"/>
    <property type="molecule type" value="Genomic_DNA"/>
</dbReference>
<dbReference type="InterPro" id="IPR007694">
    <property type="entry name" value="DNA_helicase_DnaB-like_C"/>
</dbReference>
<keyword evidence="3" id="KW-0067">ATP-binding</keyword>
<dbReference type="GO" id="GO:0006260">
    <property type="term" value="P:DNA replication"/>
    <property type="evidence" value="ECO:0007669"/>
    <property type="project" value="InterPro"/>
</dbReference>
<evidence type="ECO:0000256" key="1">
    <source>
        <dbReference type="SAM" id="MobiDB-lite"/>
    </source>
</evidence>
<dbReference type="PANTHER" id="PTHR30153:SF2">
    <property type="entry name" value="REPLICATIVE DNA HELICASE"/>
    <property type="match status" value="1"/>
</dbReference>
<dbReference type="PANTHER" id="PTHR30153">
    <property type="entry name" value="REPLICATIVE DNA HELICASE DNAB"/>
    <property type="match status" value="1"/>
</dbReference>
<dbReference type="Gene3D" id="3.40.50.300">
    <property type="entry name" value="P-loop containing nucleotide triphosphate hydrolases"/>
    <property type="match status" value="1"/>
</dbReference>
<dbReference type="Pfam" id="PF03796">
    <property type="entry name" value="DnaB_C"/>
    <property type="match status" value="1"/>
</dbReference>
<accession>A0A8S5UUV1</accession>
<dbReference type="PROSITE" id="PS51199">
    <property type="entry name" value="SF4_HELICASE"/>
    <property type="match status" value="1"/>
</dbReference>
<evidence type="ECO:0000313" key="3">
    <source>
        <dbReference type="EMBL" id="DAF98253.1"/>
    </source>
</evidence>
<keyword evidence="3" id="KW-0547">Nucleotide-binding</keyword>
<evidence type="ECO:0000259" key="2">
    <source>
        <dbReference type="PROSITE" id="PS51199"/>
    </source>
</evidence>
<sequence>MIQLQVLNKVLQDKSLALLNNNGITSEYFSDYGPEYEFIINHFKEYGNVPDDETILEQFPGFELLNILESDQYLVDKIREEHLYDALVPILTQAAEDMQTDSSIAVSNILPKLEKLIQQSKFVGGIDLTKGAYDRFNWAMDIAEKAGDLLGVPTGFELLDDVLGGMLPGEELIVIVGRPGQGKSWTLDKMMASAWQNGQSVLLYSGEMSEMQVGSRIDTLLSNVNINSITKGVWNDKELQKYEDHIELMQGSETPLVVVTPMMIGGRNMTPALLDSMIQKYKPKVVGIDQLSLMNESVPSREQKRIQYANITMDLYKLSAKYGIPIVLNVQAGRAAKDGGNDTIQLEHIAESDAVGQNASRVITMQRDEANGILRLSVVKNRYGEDNKTIEYMWDVTTGTYTLIGFKNDDDTEDNASPVTLKARSSSNRLQKQVSREGVEAF</sequence>
<proteinExistence type="predicted"/>
<feature type="compositionally biased region" description="Polar residues" evidence="1">
    <location>
        <begin position="417"/>
        <end position="433"/>
    </location>
</feature>
<reference evidence="3" key="1">
    <citation type="journal article" date="2021" name="Proc. Natl. Acad. Sci. U.S.A.">
        <title>A Catalog of Tens of Thousands of Viruses from Human Metagenomes Reveals Hidden Associations with Chronic Diseases.</title>
        <authorList>
            <person name="Tisza M.J."/>
            <person name="Buck C.B."/>
        </authorList>
    </citation>
    <scope>NUCLEOTIDE SEQUENCE</scope>
    <source>
        <strain evidence="3">CtaDn21</strain>
    </source>
</reference>